<keyword evidence="3" id="KW-0234">DNA repair</keyword>
<comment type="subunit">
    <text evidence="3">Homodimer. Interacts with LigD.</text>
</comment>
<evidence type="ECO:0000259" key="6">
    <source>
        <dbReference type="SMART" id="SM00559"/>
    </source>
</evidence>
<organism evidence="7 8">
    <name type="scientific">Streptomyces yanii</name>
    <dbReference type="NCBI Taxonomy" id="78510"/>
    <lineage>
        <taxon>Bacteria</taxon>
        <taxon>Bacillati</taxon>
        <taxon>Actinomycetota</taxon>
        <taxon>Actinomycetes</taxon>
        <taxon>Kitasatosporales</taxon>
        <taxon>Streptomycetaceae</taxon>
        <taxon>Streptomyces</taxon>
    </lineage>
</organism>
<keyword evidence="1 3" id="KW-0238">DNA-binding</keyword>
<dbReference type="EMBL" id="JBHMCG010000024">
    <property type="protein sequence ID" value="MFB9571905.1"/>
    <property type="molecule type" value="Genomic_DNA"/>
</dbReference>
<dbReference type="SUPFAM" id="SSF100939">
    <property type="entry name" value="SPOC domain-like"/>
    <property type="match status" value="1"/>
</dbReference>
<dbReference type="InterPro" id="IPR009187">
    <property type="entry name" value="Prok_Ku"/>
</dbReference>
<protein>
    <recommendedName>
        <fullName evidence="3">Non-homologous end joining protein Ku</fullName>
    </recommendedName>
</protein>
<keyword evidence="5" id="KW-0732">Signal</keyword>
<dbReference type="PIRSF" id="PIRSF006493">
    <property type="entry name" value="Prok_Ku"/>
    <property type="match status" value="1"/>
</dbReference>
<evidence type="ECO:0000256" key="3">
    <source>
        <dbReference type="HAMAP-Rule" id="MF_01875"/>
    </source>
</evidence>
<evidence type="ECO:0000256" key="5">
    <source>
        <dbReference type="SAM" id="SignalP"/>
    </source>
</evidence>
<evidence type="ECO:0000256" key="1">
    <source>
        <dbReference type="ARBA" id="ARBA00023125"/>
    </source>
</evidence>
<feature type="compositionally biased region" description="Basic residues" evidence="4">
    <location>
        <begin position="260"/>
        <end position="285"/>
    </location>
</feature>
<proteinExistence type="inferred from homology"/>
<keyword evidence="3" id="KW-0227">DNA damage</keyword>
<keyword evidence="8" id="KW-1185">Reference proteome</keyword>
<dbReference type="RefSeq" id="WP_345516196.1">
    <property type="nucleotide sequence ID" value="NZ_BAAAXD010000035.1"/>
</dbReference>
<feature type="domain" description="Ku" evidence="6">
    <location>
        <begin position="54"/>
        <end position="182"/>
    </location>
</feature>
<dbReference type="Pfam" id="PF02735">
    <property type="entry name" value="Ku"/>
    <property type="match status" value="1"/>
</dbReference>
<evidence type="ECO:0000256" key="2">
    <source>
        <dbReference type="ARBA" id="ARBA00023172"/>
    </source>
</evidence>
<dbReference type="PANTHER" id="PTHR41251">
    <property type="entry name" value="NON-HOMOLOGOUS END JOINING PROTEIN KU"/>
    <property type="match status" value="1"/>
</dbReference>
<dbReference type="Gene3D" id="2.40.290.10">
    <property type="match status" value="1"/>
</dbReference>
<feature type="region of interest" description="Disordered" evidence="4">
    <location>
        <begin position="255"/>
        <end position="285"/>
    </location>
</feature>
<evidence type="ECO:0000313" key="7">
    <source>
        <dbReference type="EMBL" id="MFB9571905.1"/>
    </source>
</evidence>
<reference evidence="7 8" key="1">
    <citation type="submission" date="2024-09" db="EMBL/GenBank/DDBJ databases">
        <authorList>
            <person name="Sun Q."/>
            <person name="Mori K."/>
        </authorList>
    </citation>
    <scope>NUCLEOTIDE SEQUENCE [LARGE SCALE GENOMIC DNA]</scope>
    <source>
        <strain evidence="7 8">JCM 3331</strain>
    </source>
</reference>
<comment type="similarity">
    <text evidence="3">Belongs to the prokaryotic Ku family.</text>
</comment>
<feature type="signal peptide" evidence="5">
    <location>
        <begin position="1"/>
        <end position="23"/>
    </location>
</feature>
<feature type="chain" id="PRO_5047223638" description="Non-homologous end joining protein Ku" evidence="5">
    <location>
        <begin position="24"/>
        <end position="285"/>
    </location>
</feature>
<evidence type="ECO:0000313" key="8">
    <source>
        <dbReference type="Proteomes" id="UP001589710"/>
    </source>
</evidence>
<gene>
    <name evidence="3" type="primary">ku</name>
    <name evidence="7" type="ORF">ACFFTL_06015</name>
</gene>
<evidence type="ECO:0000256" key="4">
    <source>
        <dbReference type="SAM" id="MobiDB-lite"/>
    </source>
</evidence>
<comment type="caution">
    <text evidence="7">The sequence shown here is derived from an EMBL/GenBank/DDBJ whole genome shotgun (WGS) entry which is preliminary data.</text>
</comment>
<dbReference type="NCBIfam" id="TIGR02772">
    <property type="entry name" value="Ku_bact"/>
    <property type="match status" value="1"/>
</dbReference>
<dbReference type="SMART" id="SM00559">
    <property type="entry name" value="Ku78"/>
    <property type="match status" value="1"/>
</dbReference>
<accession>A0ABV5R232</accession>
<dbReference type="HAMAP" id="MF_01875">
    <property type="entry name" value="Prokaryotic_Ku"/>
    <property type="match status" value="1"/>
</dbReference>
<dbReference type="Proteomes" id="UP001589710">
    <property type="component" value="Unassembled WGS sequence"/>
</dbReference>
<keyword evidence="2 3" id="KW-0233">DNA recombination</keyword>
<name>A0ABV5R232_9ACTN</name>
<dbReference type="InterPro" id="IPR016194">
    <property type="entry name" value="SPOC-like_C_dom_sf"/>
</dbReference>
<dbReference type="PANTHER" id="PTHR41251:SF1">
    <property type="entry name" value="NON-HOMOLOGOUS END JOINING PROTEIN KU"/>
    <property type="match status" value="1"/>
</dbReference>
<sequence>MPQTIIKLAIAWGLLSIPVTVHAATKEHEVPLRQVHTRCGGGRVRLRRYCEHEDVEIPFEEVAPGYEAPDGRVVILSADDLADLPLPTARRIEILAFVDADQIDPLALDTAYYLGTGPVGARPYALLRDAMRKSGRVAIARTALRTRESLAVLWARDEVIAMQTMLWPDQLRPAQEITVPETPPARRQELQMAYNLMDAMGSGFDLAEQHDDYSRALQRVVAARLQGMEPPHAPESRGVEGATVDLMAVLQQSVDAAQTRRAKPTGRKAAKKTAAKKAHRRRSAG</sequence>
<comment type="function">
    <text evidence="3">With LigD forms a non-homologous end joining (NHEJ) DNA repair enzyme, which repairs dsDNA breaks with reduced fidelity. Binds linear dsDNA with 5'- and 3'- overhangs but not closed circular dsDNA nor ssDNA. Recruits and stimulates the ligase activity of LigD.</text>
</comment>
<dbReference type="InterPro" id="IPR006164">
    <property type="entry name" value="DNA_bd_Ku70/Ku80"/>
</dbReference>